<dbReference type="OrthoDB" id="6424205at2759"/>
<organism evidence="8 9">
    <name type="scientific">Pieris macdunnoughi</name>
    <dbReference type="NCBI Taxonomy" id="345717"/>
    <lineage>
        <taxon>Eukaryota</taxon>
        <taxon>Metazoa</taxon>
        <taxon>Ecdysozoa</taxon>
        <taxon>Arthropoda</taxon>
        <taxon>Hexapoda</taxon>
        <taxon>Insecta</taxon>
        <taxon>Pterygota</taxon>
        <taxon>Neoptera</taxon>
        <taxon>Endopterygota</taxon>
        <taxon>Lepidoptera</taxon>
        <taxon>Glossata</taxon>
        <taxon>Ditrysia</taxon>
        <taxon>Papilionoidea</taxon>
        <taxon>Pieridae</taxon>
        <taxon>Pierinae</taxon>
        <taxon>Pieris</taxon>
    </lineage>
</organism>
<reference evidence="8" key="1">
    <citation type="submission" date="2021-02" db="EMBL/GenBank/DDBJ databases">
        <authorList>
            <person name="Steward A R."/>
        </authorList>
    </citation>
    <scope>NUCLEOTIDE SEQUENCE</scope>
</reference>
<dbReference type="GO" id="GO:0007218">
    <property type="term" value="P:neuropeptide signaling pathway"/>
    <property type="evidence" value="ECO:0007669"/>
    <property type="project" value="UniProtKB-KW"/>
</dbReference>
<keyword evidence="5" id="KW-0027">Amidation</keyword>
<comment type="subcellular location">
    <subcellularLocation>
        <location evidence="1">Secreted</location>
    </subcellularLocation>
</comment>
<sequence>MALDKMMFTVFLFVAYSLVLVCGVNSKDDIQDRGAHSDRGGVWFGPRLGKRSLRLGDDSKATLLRLLDSADNLRYYYDQLPYELQSDIGQEIKYFTDKIIFTPKLGRAIDERLLNDVEFTPRLGRRKINQALPTVTEEESYRQDQMLTNNRPNHFSPRLGRNYNFSPRLGRELTYDLYPSVRVSRSVNNSKTN</sequence>
<feature type="signal peptide" evidence="7">
    <location>
        <begin position="1"/>
        <end position="26"/>
    </location>
</feature>
<dbReference type="PROSITE" id="PS00539">
    <property type="entry name" value="PYROKININ"/>
    <property type="match status" value="2"/>
</dbReference>
<proteinExistence type="inferred from homology"/>
<comment type="similarity">
    <text evidence="2">Belongs to the pyrokinin family.</text>
</comment>
<evidence type="ECO:0000313" key="9">
    <source>
        <dbReference type="Proteomes" id="UP000663880"/>
    </source>
</evidence>
<evidence type="ECO:0000313" key="8">
    <source>
        <dbReference type="EMBL" id="CAF4919140.1"/>
    </source>
</evidence>
<evidence type="ECO:0008006" key="10">
    <source>
        <dbReference type="Google" id="ProtNLM"/>
    </source>
</evidence>
<keyword evidence="6" id="KW-0527">Neuropeptide</keyword>
<feature type="chain" id="PRO_5032959151" description="Pheromone biosynthesis activating neuropeptide" evidence="7">
    <location>
        <begin position="27"/>
        <end position="193"/>
    </location>
</feature>
<dbReference type="InterPro" id="IPR001484">
    <property type="entry name" value="Pyrokinin_CS"/>
</dbReference>
<evidence type="ECO:0000256" key="1">
    <source>
        <dbReference type="ARBA" id="ARBA00004613"/>
    </source>
</evidence>
<dbReference type="EMBL" id="CAJOBZ010000053">
    <property type="protein sequence ID" value="CAF4919140.1"/>
    <property type="molecule type" value="Genomic_DNA"/>
</dbReference>
<accession>A0A821W413</accession>
<protein>
    <recommendedName>
        <fullName evidence="10">Pheromone biosynthesis activating neuropeptide</fullName>
    </recommendedName>
</protein>
<dbReference type="GO" id="GO:0005576">
    <property type="term" value="C:extracellular region"/>
    <property type="evidence" value="ECO:0007669"/>
    <property type="project" value="UniProtKB-SubCell"/>
</dbReference>
<dbReference type="GO" id="GO:0042811">
    <property type="term" value="P:pheromone biosynthetic process"/>
    <property type="evidence" value="ECO:0007669"/>
    <property type="project" value="InterPro"/>
</dbReference>
<dbReference type="InterPro" id="IPR008730">
    <property type="entry name" value="PBAN"/>
</dbReference>
<evidence type="ECO:0000256" key="6">
    <source>
        <dbReference type="ARBA" id="ARBA00023320"/>
    </source>
</evidence>
<keyword evidence="4" id="KW-0372">Hormone</keyword>
<dbReference type="AlphaFoldDB" id="A0A821W413"/>
<keyword evidence="3" id="KW-0964">Secreted</keyword>
<evidence type="ECO:0000256" key="4">
    <source>
        <dbReference type="ARBA" id="ARBA00022702"/>
    </source>
</evidence>
<evidence type="ECO:0000256" key="2">
    <source>
        <dbReference type="ARBA" id="ARBA00007714"/>
    </source>
</evidence>
<evidence type="ECO:0000256" key="7">
    <source>
        <dbReference type="SAM" id="SignalP"/>
    </source>
</evidence>
<dbReference type="GO" id="GO:0005184">
    <property type="term" value="F:neuropeptide hormone activity"/>
    <property type="evidence" value="ECO:0007669"/>
    <property type="project" value="InterPro"/>
</dbReference>
<comment type="caution">
    <text evidence="8">The sequence shown here is derived from an EMBL/GenBank/DDBJ whole genome shotgun (WGS) entry which is preliminary data.</text>
</comment>
<evidence type="ECO:0000256" key="5">
    <source>
        <dbReference type="ARBA" id="ARBA00022815"/>
    </source>
</evidence>
<dbReference type="Proteomes" id="UP000663880">
    <property type="component" value="Unassembled WGS sequence"/>
</dbReference>
<keyword evidence="7" id="KW-0732">Signal</keyword>
<keyword evidence="9" id="KW-1185">Reference proteome</keyword>
<evidence type="ECO:0000256" key="3">
    <source>
        <dbReference type="ARBA" id="ARBA00022525"/>
    </source>
</evidence>
<dbReference type="Pfam" id="PF05874">
    <property type="entry name" value="PBAN"/>
    <property type="match status" value="1"/>
</dbReference>
<gene>
    <name evidence="8" type="ORF">PMACD_LOCUS12858</name>
</gene>
<name>A0A821W413_9NEOP</name>